<dbReference type="InParanoid" id="Q7UUX0"/>
<feature type="region of interest" description="Disordered" evidence="1">
    <location>
        <begin position="32"/>
        <end position="60"/>
    </location>
</feature>
<organism evidence="2 3">
    <name type="scientific">Rhodopirellula baltica (strain DSM 10527 / NCIMB 13988 / SH1)</name>
    <dbReference type="NCBI Taxonomy" id="243090"/>
    <lineage>
        <taxon>Bacteria</taxon>
        <taxon>Pseudomonadati</taxon>
        <taxon>Planctomycetota</taxon>
        <taxon>Planctomycetia</taxon>
        <taxon>Pirellulales</taxon>
        <taxon>Pirellulaceae</taxon>
        <taxon>Rhodopirellula</taxon>
    </lineage>
</organism>
<dbReference type="Proteomes" id="UP000001025">
    <property type="component" value="Chromosome"/>
</dbReference>
<feature type="compositionally biased region" description="Basic and acidic residues" evidence="1">
    <location>
        <begin position="47"/>
        <end position="60"/>
    </location>
</feature>
<dbReference type="EnsemblBacteria" id="CAD72957">
    <property type="protein sequence ID" value="CAD72957"/>
    <property type="gene ID" value="RB3009"/>
</dbReference>
<dbReference type="STRING" id="243090.RB3009"/>
<evidence type="ECO:0000313" key="3">
    <source>
        <dbReference type="Proteomes" id="UP000001025"/>
    </source>
</evidence>
<evidence type="ECO:0000313" key="2">
    <source>
        <dbReference type="EMBL" id="CAD72957.1"/>
    </source>
</evidence>
<evidence type="ECO:0000256" key="1">
    <source>
        <dbReference type="SAM" id="MobiDB-lite"/>
    </source>
</evidence>
<dbReference type="AlphaFoldDB" id="Q7UUX0"/>
<proteinExistence type="predicted"/>
<keyword evidence="3" id="KW-1185">Reference proteome</keyword>
<accession>Q7UUX0</accession>
<reference evidence="2 3" key="1">
    <citation type="journal article" date="2003" name="Proc. Natl. Acad. Sci. U.S.A.">
        <title>Complete genome sequence of the marine planctomycete Pirellula sp. strain 1.</title>
        <authorList>
            <person name="Gloeckner F.O."/>
            <person name="Kube M."/>
            <person name="Bauer M."/>
            <person name="Teeling H."/>
            <person name="Lombardot T."/>
            <person name="Ludwig W."/>
            <person name="Gade D."/>
            <person name="Beck A."/>
            <person name="Borzym K."/>
            <person name="Heitmann K."/>
            <person name="Rabus R."/>
            <person name="Schlesner H."/>
            <person name="Amann R."/>
            <person name="Reinhardt R."/>
        </authorList>
    </citation>
    <scope>NUCLEOTIDE SEQUENCE [LARGE SCALE GENOMIC DNA]</scope>
    <source>
        <strain evidence="3">DSM 10527 / NCIMB 13988 / SH1</strain>
    </source>
</reference>
<dbReference type="HOGENOM" id="CLU_2938668_0_0_0"/>
<gene>
    <name evidence="2" type="ordered locus">RB3009</name>
</gene>
<protein>
    <submittedName>
        <fullName evidence="2">Uncharacterized protein</fullName>
    </submittedName>
</protein>
<dbReference type="KEGG" id="rba:RB3009"/>
<name>Q7UUX0_RHOBA</name>
<sequence>MGSIGRDIALPFGGDLSQRQWQAVFRSAKTADTTCQKATKRAGGNGRESRLRSDCHDSAF</sequence>
<dbReference type="EMBL" id="BX294138">
    <property type="protein sequence ID" value="CAD72957.1"/>
    <property type="molecule type" value="Genomic_DNA"/>
</dbReference>